<feature type="domain" description="MD-2-related lipid-recognition" evidence="5">
    <location>
        <begin position="28"/>
        <end position="152"/>
    </location>
</feature>
<keyword evidence="4" id="KW-0732">Signal</keyword>
<dbReference type="GO" id="GO:0015918">
    <property type="term" value="P:sterol transport"/>
    <property type="evidence" value="ECO:0007669"/>
    <property type="project" value="InterPro"/>
</dbReference>
<dbReference type="STRING" id="46731.A0A3M6V5B0"/>
<evidence type="ECO:0000256" key="3">
    <source>
        <dbReference type="ARBA" id="ARBA00022525"/>
    </source>
</evidence>
<dbReference type="Gene3D" id="2.60.40.770">
    <property type="match status" value="1"/>
</dbReference>
<accession>A0A3M6V5B0</accession>
<evidence type="ECO:0000313" key="6">
    <source>
        <dbReference type="EMBL" id="RMX60748.1"/>
    </source>
</evidence>
<dbReference type="Proteomes" id="UP000275408">
    <property type="component" value="Unassembled WGS sequence"/>
</dbReference>
<evidence type="ECO:0000256" key="2">
    <source>
        <dbReference type="ARBA" id="ARBA00006370"/>
    </source>
</evidence>
<dbReference type="GO" id="GO:0032934">
    <property type="term" value="F:sterol binding"/>
    <property type="evidence" value="ECO:0007669"/>
    <property type="project" value="InterPro"/>
</dbReference>
<dbReference type="InterPro" id="IPR003172">
    <property type="entry name" value="ML_dom"/>
</dbReference>
<dbReference type="Pfam" id="PF02221">
    <property type="entry name" value="E1_DerP2_DerF2"/>
    <property type="match status" value="1"/>
</dbReference>
<dbReference type="OrthoDB" id="6489092at2759"/>
<comment type="subcellular location">
    <subcellularLocation>
        <location evidence="1">Secreted</location>
    </subcellularLocation>
</comment>
<dbReference type="InterPro" id="IPR014756">
    <property type="entry name" value="Ig_E-set"/>
</dbReference>
<dbReference type="GO" id="GO:0005576">
    <property type="term" value="C:extracellular region"/>
    <property type="evidence" value="ECO:0007669"/>
    <property type="project" value="UniProtKB-SubCell"/>
</dbReference>
<sequence length="157" mass="17510">MAVKITSIFLVCILTTLSTLAVGKKLSFKKCGGYSDIESVDIPSCSSDPCVFEIGSTINASMSFTPSEMVEKGTIKVFVLAFGLRVPFPYPDNDVCKNHGLVCPLKSEQQYDAKMSLYLKDIFPHFHLKKAKAEIMAKDQSLKTIFCFQIDVIFKYK</sequence>
<comment type="caution">
    <text evidence="6">The sequence shown here is derived from an EMBL/GenBank/DDBJ whole genome shotgun (WGS) entry which is preliminary data.</text>
</comment>
<proteinExistence type="inferred from homology"/>
<protein>
    <recommendedName>
        <fullName evidence="5">MD-2-related lipid-recognition domain-containing protein</fullName>
    </recommendedName>
</protein>
<evidence type="ECO:0000313" key="7">
    <source>
        <dbReference type="Proteomes" id="UP000275408"/>
    </source>
</evidence>
<reference evidence="6 7" key="1">
    <citation type="journal article" date="2018" name="Sci. Rep.">
        <title>Comparative analysis of the Pocillopora damicornis genome highlights role of immune system in coral evolution.</title>
        <authorList>
            <person name="Cunning R."/>
            <person name="Bay R.A."/>
            <person name="Gillette P."/>
            <person name="Baker A.C."/>
            <person name="Traylor-Knowles N."/>
        </authorList>
    </citation>
    <scope>NUCLEOTIDE SEQUENCE [LARGE SCALE GENOMIC DNA]</scope>
    <source>
        <strain evidence="6">RSMAS</strain>
        <tissue evidence="6">Whole animal</tissue>
    </source>
</reference>
<dbReference type="PANTHER" id="PTHR11306:SF68">
    <property type="entry name" value="NPC INTRACELLULAR CHOLESTEROL TRANSPORTER 2"/>
    <property type="match status" value="1"/>
</dbReference>
<dbReference type="PANTHER" id="PTHR11306">
    <property type="entry name" value="NIEMANN PICK TYPE C2 PROTEIN NPC2-RELATED"/>
    <property type="match status" value="1"/>
</dbReference>
<dbReference type="EMBL" id="RCHS01000120">
    <property type="protein sequence ID" value="RMX60748.1"/>
    <property type="molecule type" value="Genomic_DNA"/>
</dbReference>
<organism evidence="6 7">
    <name type="scientific">Pocillopora damicornis</name>
    <name type="common">Cauliflower coral</name>
    <name type="synonym">Millepora damicornis</name>
    <dbReference type="NCBI Taxonomy" id="46731"/>
    <lineage>
        <taxon>Eukaryota</taxon>
        <taxon>Metazoa</taxon>
        <taxon>Cnidaria</taxon>
        <taxon>Anthozoa</taxon>
        <taxon>Hexacorallia</taxon>
        <taxon>Scleractinia</taxon>
        <taxon>Astrocoeniina</taxon>
        <taxon>Pocilloporidae</taxon>
        <taxon>Pocillopora</taxon>
    </lineage>
</organism>
<name>A0A3M6V5B0_POCDA</name>
<dbReference type="AlphaFoldDB" id="A0A3M6V5B0"/>
<comment type="similarity">
    <text evidence="2">Belongs to the NPC2 family.</text>
</comment>
<dbReference type="FunFam" id="2.60.40.770:FF:000001">
    <property type="entry name" value="NPC intracellular cholesterol transporter 2"/>
    <property type="match status" value="1"/>
</dbReference>
<feature type="signal peptide" evidence="4">
    <location>
        <begin position="1"/>
        <end position="23"/>
    </location>
</feature>
<evidence type="ECO:0000256" key="4">
    <source>
        <dbReference type="SAM" id="SignalP"/>
    </source>
</evidence>
<feature type="chain" id="PRO_5018254787" description="MD-2-related lipid-recognition domain-containing protein" evidence="4">
    <location>
        <begin position="24"/>
        <end position="157"/>
    </location>
</feature>
<dbReference type="OMA" id="DEDACHC"/>
<keyword evidence="7" id="KW-1185">Reference proteome</keyword>
<evidence type="ECO:0000259" key="5">
    <source>
        <dbReference type="SMART" id="SM00737"/>
    </source>
</evidence>
<gene>
    <name evidence="6" type="ORF">pdam_00014290</name>
</gene>
<keyword evidence="3" id="KW-0964">Secreted</keyword>
<dbReference type="InterPro" id="IPR039670">
    <property type="entry name" value="NPC2-like"/>
</dbReference>
<dbReference type="SMART" id="SM00737">
    <property type="entry name" value="ML"/>
    <property type="match status" value="1"/>
</dbReference>
<evidence type="ECO:0000256" key="1">
    <source>
        <dbReference type="ARBA" id="ARBA00004613"/>
    </source>
</evidence>
<dbReference type="SUPFAM" id="SSF81296">
    <property type="entry name" value="E set domains"/>
    <property type="match status" value="1"/>
</dbReference>